<dbReference type="InterPro" id="IPR048667">
    <property type="entry name" value="Imm5-like"/>
</dbReference>
<keyword evidence="3" id="KW-1185">Reference proteome</keyword>
<proteinExistence type="predicted"/>
<dbReference type="RefSeq" id="WP_184811449.1">
    <property type="nucleotide sequence ID" value="NZ_JACHJQ010000003.1"/>
</dbReference>
<name>A0A7W7VEQ5_9PSEU</name>
<dbReference type="EMBL" id="JACHJQ010000003">
    <property type="protein sequence ID" value="MBB4907364.1"/>
    <property type="molecule type" value="Genomic_DNA"/>
</dbReference>
<dbReference type="AlphaFoldDB" id="A0A7W7VEQ5"/>
<protein>
    <recommendedName>
        <fullName evidence="1">Imm-5-like domain-containing protein</fullName>
    </recommendedName>
</protein>
<sequence length="174" mass="18821">MDSVPLTDDDRRALVTWAADCAQRVLPLFERRVPDDPRPRAALDGTRAFANGERHRGPLRPLAWAALAAAKETDDPVAYAVARAAAAAVAIPYIHPIATPHQVKHIVGPPLYAARARALAGEDADEEVRWALGHADTTVREVTRRFPRGRHGRTALGSLSAKIEDGLRAPAPAR</sequence>
<feature type="domain" description="Imm-5-like" evidence="1">
    <location>
        <begin position="6"/>
        <end position="133"/>
    </location>
</feature>
<dbReference type="Proteomes" id="UP000520767">
    <property type="component" value="Unassembled WGS sequence"/>
</dbReference>
<evidence type="ECO:0000313" key="3">
    <source>
        <dbReference type="Proteomes" id="UP000520767"/>
    </source>
</evidence>
<evidence type="ECO:0000313" key="2">
    <source>
        <dbReference type="EMBL" id="MBB4907364.1"/>
    </source>
</evidence>
<gene>
    <name evidence="2" type="ORF">FHR82_003584</name>
</gene>
<comment type="caution">
    <text evidence="2">The sequence shown here is derived from an EMBL/GenBank/DDBJ whole genome shotgun (WGS) entry which is preliminary data.</text>
</comment>
<evidence type="ECO:0000259" key="1">
    <source>
        <dbReference type="Pfam" id="PF21805"/>
    </source>
</evidence>
<dbReference type="Pfam" id="PF21805">
    <property type="entry name" value="Imm5_like"/>
    <property type="match status" value="1"/>
</dbReference>
<reference evidence="2 3" key="1">
    <citation type="submission" date="2020-08" db="EMBL/GenBank/DDBJ databases">
        <title>Genomic Encyclopedia of Type Strains, Phase III (KMG-III): the genomes of soil and plant-associated and newly described type strains.</title>
        <authorList>
            <person name="Whitman W."/>
        </authorList>
    </citation>
    <scope>NUCLEOTIDE SEQUENCE [LARGE SCALE GENOMIC DNA]</scope>
    <source>
        <strain evidence="2 3">CECT 8960</strain>
    </source>
</reference>
<organism evidence="2 3">
    <name type="scientific">Actinophytocola algeriensis</name>
    <dbReference type="NCBI Taxonomy" id="1768010"/>
    <lineage>
        <taxon>Bacteria</taxon>
        <taxon>Bacillati</taxon>
        <taxon>Actinomycetota</taxon>
        <taxon>Actinomycetes</taxon>
        <taxon>Pseudonocardiales</taxon>
        <taxon>Pseudonocardiaceae</taxon>
    </lineage>
</organism>
<accession>A0A7W7VEQ5</accession>